<dbReference type="EMBL" id="CP000922">
    <property type="protein sequence ID" value="ACJ35068.1"/>
    <property type="molecule type" value="Genomic_DNA"/>
</dbReference>
<dbReference type="KEGG" id="afl:Aflv_2715"/>
<evidence type="ECO:0000256" key="1">
    <source>
        <dbReference type="ARBA" id="ARBA00008754"/>
    </source>
</evidence>
<comment type="similarity">
    <text evidence="1">Belongs to the LacAB/RpiB family.</text>
</comment>
<feature type="binding site" evidence="4">
    <location>
        <position position="135"/>
    </location>
    <ligand>
        <name>D-ribulose 5-phosphate</name>
        <dbReference type="ChEBI" id="CHEBI:58121"/>
    </ligand>
</feature>
<feature type="active site" description="Proton donor" evidence="3">
    <location>
        <position position="124"/>
    </location>
</feature>
<dbReference type="PANTHER" id="PTHR43732:SF1">
    <property type="entry name" value="RIBOSE 5-PHOSPHATE ISOMERASE"/>
    <property type="match status" value="1"/>
</dbReference>
<organism evidence="5 6">
    <name type="scientific">Anoxybacillus flavithermus (strain DSM 21510 / WK1)</name>
    <dbReference type="NCBI Taxonomy" id="491915"/>
    <lineage>
        <taxon>Bacteria</taxon>
        <taxon>Bacillati</taxon>
        <taxon>Bacillota</taxon>
        <taxon>Bacilli</taxon>
        <taxon>Bacillales</taxon>
        <taxon>Anoxybacillaceae</taxon>
        <taxon>Anoxybacillus</taxon>
    </lineage>
</organism>
<reference evidence="5 6" key="1">
    <citation type="journal article" date="2008" name="Genome Biol.">
        <title>Encapsulated in silica: genome, proteome and physiology of the thermophilic bacterium Anoxybacillus flavithermus WK1.</title>
        <authorList>
            <person name="Saw J.H."/>
            <person name="Mountain B.W."/>
            <person name="Feng L."/>
            <person name="Omelchenko M.V."/>
            <person name="Hou S."/>
            <person name="Saito J.A."/>
            <person name="Stott M.B."/>
            <person name="Li D."/>
            <person name="Zhao G."/>
            <person name="Wu J."/>
            <person name="Galperin M.Y."/>
            <person name="Koonin E.V."/>
            <person name="Makarova K.S."/>
            <person name="Wolf Y.I."/>
            <person name="Rigden D.J."/>
            <person name="Dunfield P.F."/>
            <person name="Wang L."/>
            <person name="Alam M."/>
        </authorList>
    </citation>
    <scope>NUCLEOTIDE SEQUENCE [LARGE SCALE GENOMIC DNA]</scope>
    <source>
        <strain evidence="6">DSM 21510 / WK1</strain>
    </source>
</reference>
<feature type="binding site" evidence="4">
    <location>
        <position position="125"/>
    </location>
    <ligand>
        <name>D-ribulose 5-phosphate</name>
        <dbReference type="ChEBI" id="CHEBI:58121"/>
    </ligand>
</feature>
<protein>
    <submittedName>
        <fullName evidence="5">Ribose 5-phosphate isomerase</fullName>
    </submittedName>
</protein>
<dbReference type="NCBIfam" id="TIGR01120">
    <property type="entry name" value="rpiB"/>
    <property type="match status" value="1"/>
</dbReference>
<dbReference type="STRING" id="491915.Aflv_2715"/>
<dbReference type="eggNOG" id="COG0698">
    <property type="taxonomic scope" value="Bacteria"/>
</dbReference>
<dbReference type="PIRSF" id="PIRSF005384">
    <property type="entry name" value="RpiB_LacA_B"/>
    <property type="match status" value="1"/>
</dbReference>
<dbReference type="NCBIfam" id="NF004051">
    <property type="entry name" value="PRK05571.1"/>
    <property type="match status" value="1"/>
</dbReference>
<evidence type="ECO:0000313" key="6">
    <source>
        <dbReference type="Proteomes" id="UP000000742"/>
    </source>
</evidence>
<sequence>MMKRPSRPVKMKRDGFFFIMIRRGSNVKVAIASDHGGIRIREEIKKLMDEMGIEYTDFGCECETSVDYPDYALPVAQKVANGEFDRGILICGTGIGMSIAANKVKGIRCALVHDVFSAKATREHNDSNILAMGERVIGPGLAREIAKVWLTTPFEGGRHEKRIQKISAYENEQ</sequence>
<feature type="binding site" evidence="4">
    <location>
        <begin position="92"/>
        <end position="96"/>
    </location>
    <ligand>
        <name>D-ribulose 5-phosphate</name>
        <dbReference type="ChEBI" id="CHEBI:58121"/>
    </ligand>
</feature>
<feature type="active site" description="Proton acceptor" evidence="3">
    <location>
        <position position="91"/>
    </location>
</feature>
<dbReference type="Proteomes" id="UP000000742">
    <property type="component" value="Chromosome"/>
</dbReference>
<dbReference type="Pfam" id="PF02502">
    <property type="entry name" value="LacAB_rpiB"/>
    <property type="match status" value="1"/>
</dbReference>
<dbReference type="InterPro" id="IPR036569">
    <property type="entry name" value="RpiB_LacA_LacB_sf"/>
</dbReference>
<name>B7GMG6_ANOFW</name>
<accession>B7GMG6</accession>
<feature type="binding site" evidence="4">
    <location>
        <position position="158"/>
    </location>
    <ligand>
        <name>D-ribulose 5-phosphate</name>
        <dbReference type="ChEBI" id="CHEBI:58121"/>
    </ligand>
</feature>
<keyword evidence="2 5" id="KW-0413">Isomerase</keyword>
<dbReference type="InterPro" id="IPR003500">
    <property type="entry name" value="RpiB_LacA_LacB"/>
</dbReference>
<feature type="binding site" evidence="4">
    <location>
        <begin position="34"/>
        <end position="35"/>
    </location>
    <ligand>
        <name>D-ribulose 5-phosphate</name>
        <dbReference type="ChEBI" id="CHEBI:58121"/>
    </ligand>
</feature>
<dbReference type="Gene3D" id="3.40.1400.10">
    <property type="entry name" value="Sugar-phosphate isomerase, RpiB/LacA/LacB"/>
    <property type="match status" value="1"/>
</dbReference>
<dbReference type="PANTHER" id="PTHR43732">
    <property type="entry name" value="RIBOSE 5-PHOSPHATE ISOMERASE-RELATED"/>
    <property type="match status" value="1"/>
</dbReference>
<dbReference type="GO" id="GO:0016861">
    <property type="term" value="F:intramolecular oxidoreductase activity, interconverting aldoses and ketoses"/>
    <property type="evidence" value="ECO:0007669"/>
    <property type="project" value="UniProtKB-ARBA"/>
</dbReference>
<proteinExistence type="inferred from homology"/>
<dbReference type="HOGENOM" id="CLU_091396_4_1_9"/>
<dbReference type="AlphaFoldDB" id="B7GMG6"/>
<dbReference type="GO" id="GO:0005975">
    <property type="term" value="P:carbohydrate metabolic process"/>
    <property type="evidence" value="ECO:0007669"/>
    <property type="project" value="InterPro"/>
</dbReference>
<dbReference type="InterPro" id="IPR004785">
    <property type="entry name" value="RpiB"/>
</dbReference>
<evidence type="ECO:0000256" key="4">
    <source>
        <dbReference type="PIRSR" id="PIRSR005384-2"/>
    </source>
</evidence>
<feature type="binding site" evidence="4">
    <location>
        <position position="162"/>
    </location>
    <ligand>
        <name>D-ribulose 5-phosphate</name>
        <dbReference type="ChEBI" id="CHEBI:58121"/>
    </ligand>
</feature>
<gene>
    <name evidence="5" type="primary">rpiB</name>
    <name evidence="5" type="ordered locus">Aflv_2715</name>
</gene>
<dbReference type="NCBIfam" id="TIGR00689">
    <property type="entry name" value="rpiB_lacA_lacB"/>
    <property type="match status" value="1"/>
</dbReference>
<dbReference type="InterPro" id="IPR051812">
    <property type="entry name" value="SPI_LacAB/RpiB"/>
</dbReference>
<evidence type="ECO:0000256" key="3">
    <source>
        <dbReference type="PIRSR" id="PIRSR005384-1"/>
    </source>
</evidence>
<evidence type="ECO:0000256" key="2">
    <source>
        <dbReference type="ARBA" id="ARBA00023235"/>
    </source>
</evidence>
<evidence type="ECO:0000313" key="5">
    <source>
        <dbReference type="EMBL" id="ACJ35068.1"/>
    </source>
</evidence>
<dbReference type="SUPFAM" id="SSF89623">
    <property type="entry name" value="Ribose/Galactose isomerase RpiB/AlsB"/>
    <property type="match status" value="1"/>
</dbReference>